<evidence type="ECO:0000259" key="8">
    <source>
        <dbReference type="PROSITE" id="PS50928"/>
    </source>
</evidence>
<reference evidence="9" key="1">
    <citation type="journal article" date="2020" name="mSystems">
        <title>Genome- and Community-Level Interaction Insights into Carbon Utilization and Element Cycling Functions of Hydrothermarchaeota in Hydrothermal Sediment.</title>
        <authorList>
            <person name="Zhou Z."/>
            <person name="Liu Y."/>
            <person name="Xu W."/>
            <person name="Pan J."/>
            <person name="Luo Z.H."/>
            <person name="Li M."/>
        </authorList>
    </citation>
    <scope>NUCLEOTIDE SEQUENCE [LARGE SCALE GENOMIC DNA]</scope>
    <source>
        <strain evidence="9">SpSt-81</strain>
    </source>
</reference>
<dbReference type="Gene3D" id="1.10.3720.10">
    <property type="entry name" value="MetI-like"/>
    <property type="match status" value="1"/>
</dbReference>
<keyword evidence="3" id="KW-1003">Cell membrane</keyword>
<dbReference type="EMBL" id="DTIN01000009">
    <property type="protein sequence ID" value="HFX13108.1"/>
    <property type="molecule type" value="Genomic_DNA"/>
</dbReference>
<dbReference type="AlphaFoldDB" id="A0A7C3MHC3"/>
<feature type="transmembrane region" description="Helical" evidence="7">
    <location>
        <begin position="127"/>
        <end position="146"/>
    </location>
</feature>
<evidence type="ECO:0000256" key="3">
    <source>
        <dbReference type="ARBA" id="ARBA00022475"/>
    </source>
</evidence>
<comment type="similarity">
    <text evidence="7">Belongs to the binding-protein-dependent transport system permease family.</text>
</comment>
<feature type="transmembrane region" description="Helical" evidence="7">
    <location>
        <begin position="60"/>
        <end position="79"/>
    </location>
</feature>
<dbReference type="GO" id="GO:0055085">
    <property type="term" value="P:transmembrane transport"/>
    <property type="evidence" value="ECO:0007669"/>
    <property type="project" value="InterPro"/>
</dbReference>
<feature type="domain" description="ABC transmembrane type-1" evidence="8">
    <location>
        <begin position="56"/>
        <end position="246"/>
    </location>
</feature>
<dbReference type="InterPro" id="IPR035906">
    <property type="entry name" value="MetI-like_sf"/>
</dbReference>
<evidence type="ECO:0000256" key="1">
    <source>
        <dbReference type="ARBA" id="ARBA00004651"/>
    </source>
</evidence>
<proteinExistence type="inferred from homology"/>
<gene>
    <name evidence="9" type="ORF">ENW00_02980</name>
</gene>
<keyword evidence="6 7" id="KW-0472">Membrane</keyword>
<dbReference type="InterPro" id="IPR000515">
    <property type="entry name" value="MetI-like"/>
</dbReference>
<evidence type="ECO:0000256" key="4">
    <source>
        <dbReference type="ARBA" id="ARBA00022692"/>
    </source>
</evidence>
<evidence type="ECO:0000256" key="5">
    <source>
        <dbReference type="ARBA" id="ARBA00022989"/>
    </source>
</evidence>
<dbReference type="PROSITE" id="PS50928">
    <property type="entry name" value="ABC_TM1"/>
    <property type="match status" value="1"/>
</dbReference>
<name>A0A7C3MHC3_DICTH</name>
<dbReference type="CDD" id="cd06261">
    <property type="entry name" value="TM_PBP2"/>
    <property type="match status" value="1"/>
</dbReference>
<keyword evidence="5 7" id="KW-1133">Transmembrane helix</keyword>
<comment type="subcellular location">
    <subcellularLocation>
        <location evidence="1 7">Cell membrane</location>
        <topology evidence="1 7">Multi-pass membrane protein</topology>
    </subcellularLocation>
</comment>
<dbReference type="PANTHER" id="PTHR43744">
    <property type="entry name" value="ABC TRANSPORTER PERMEASE PROTEIN MG189-RELATED-RELATED"/>
    <property type="match status" value="1"/>
</dbReference>
<evidence type="ECO:0000313" key="9">
    <source>
        <dbReference type="EMBL" id="HFX13108.1"/>
    </source>
</evidence>
<keyword evidence="2 7" id="KW-0813">Transport</keyword>
<organism evidence="9">
    <name type="scientific">Dictyoglomus thermophilum</name>
    <dbReference type="NCBI Taxonomy" id="14"/>
    <lineage>
        <taxon>Bacteria</taxon>
        <taxon>Pseudomonadati</taxon>
        <taxon>Dictyoglomota</taxon>
        <taxon>Dictyoglomia</taxon>
        <taxon>Dictyoglomales</taxon>
        <taxon>Dictyoglomaceae</taxon>
        <taxon>Dictyoglomus</taxon>
    </lineage>
</organism>
<dbReference type="SUPFAM" id="SSF161098">
    <property type="entry name" value="MetI-like"/>
    <property type="match status" value="1"/>
</dbReference>
<evidence type="ECO:0000256" key="7">
    <source>
        <dbReference type="RuleBase" id="RU363032"/>
    </source>
</evidence>
<keyword evidence="4 7" id="KW-0812">Transmembrane</keyword>
<dbReference type="GO" id="GO:0005886">
    <property type="term" value="C:plasma membrane"/>
    <property type="evidence" value="ECO:0007669"/>
    <property type="project" value="UniProtKB-SubCell"/>
</dbReference>
<feature type="transmembrane region" description="Helical" evidence="7">
    <location>
        <begin position="91"/>
        <end position="115"/>
    </location>
</feature>
<comment type="caution">
    <text evidence="9">The sequence shown here is derived from an EMBL/GenBank/DDBJ whole genome shotgun (WGS) entry which is preliminary data.</text>
</comment>
<feature type="transmembrane region" description="Helical" evidence="7">
    <location>
        <begin position="180"/>
        <end position="202"/>
    </location>
</feature>
<dbReference type="Pfam" id="PF00528">
    <property type="entry name" value="BPD_transp_1"/>
    <property type="match status" value="1"/>
</dbReference>
<protein>
    <submittedName>
        <fullName evidence="9">Carbohydrate ABC transporter permease</fullName>
    </submittedName>
</protein>
<evidence type="ECO:0000256" key="2">
    <source>
        <dbReference type="ARBA" id="ARBA00022448"/>
    </source>
</evidence>
<sequence length="261" mass="30084">MIFLSIYFVFPIIWMIISSVKPSTELFTYPPKFIPSSWHLENFKEAWNAQPFNLYLKNSLLIVIFNTLGQIFSCTLVAYGFARYKFKGRELLFTILLASMMIPWDVTMIPQYVLFKALKWIDTLKPFIIPAWFGGPFYIFLLRQFLLTIPKELEEAAAIDGANPLQTFTKIFLPLMKPAIAILAIFNFVTCWNDFLGPLIFINNPQKYTLMLGVAQFRGLHHIEINKIMAITTIVSLPPLLCYILAQKYFTEGIASVGIKR</sequence>
<accession>A0A7C3MHC3</accession>
<evidence type="ECO:0000256" key="6">
    <source>
        <dbReference type="ARBA" id="ARBA00023136"/>
    </source>
</evidence>
<dbReference type="PANTHER" id="PTHR43744:SF6">
    <property type="entry name" value="ABC TRANSPORTER PERMEASE PROTEIN YESQ-RELATED"/>
    <property type="match status" value="1"/>
</dbReference>
<feature type="transmembrane region" description="Helical" evidence="7">
    <location>
        <begin position="228"/>
        <end position="246"/>
    </location>
</feature>